<dbReference type="AlphaFoldDB" id="A0A164K306"/>
<keyword evidence="3" id="KW-1185">Reference proteome</keyword>
<accession>A0A164K306</accession>
<dbReference type="STRING" id="455432.AWN90_41355"/>
<keyword evidence="1" id="KW-1133">Transmembrane helix</keyword>
<sequence>MSDSGFRSAPGADPFDAYRMPTAVRAARWIALATAGVGIVCTAAAGWLFGARSALMIALSFVPNWLLGVVALAFGAVGDGIRVGAVLLAALSMLWTVPSIVLGHPPGWLGPIGALAMIVLLFRPSARAWFEPPARAPGR</sequence>
<feature type="transmembrane region" description="Helical" evidence="1">
    <location>
        <begin position="55"/>
        <end position="76"/>
    </location>
</feature>
<feature type="transmembrane region" description="Helical" evidence="1">
    <location>
        <begin position="83"/>
        <end position="102"/>
    </location>
</feature>
<evidence type="ECO:0000256" key="1">
    <source>
        <dbReference type="SAM" id="Phobius"/>
    </source>
</evidence>
<reference evidence="2 3" key="1">
    <citation type="submission" date="2016-04" db="EMBL/GenBank/DDBJ databases">
        <authorList>
            <person name="Evans L.H."/>
            <person name="Alamgir A."/>
            <person name="Owens N."/>
            <person name="Weber N.D."/>
            <person name="Virtaneva K."/>
            <person name="Barbian K."/>
            <person name="Babar A."/>
            <person name="Rosenke K."/>
        </authorList>
    </citation>
    <scope>NUCLEOTIDE SEQUENCE [LARGE SCALE GENOMIC DNA]</scope>
    <source>
        <strain evidence="2 3">IFM 0406</strain>
    </source>
</reference>
<dbReference type="RefSeq" id="WP_156674760.1">
    <property type="nucleotide sequence ID" value="NZ_JABMCZ010000003.1"/>
</dbReference>
<dbReference type="OrthoDB" id="4551047at2"/>
<dbReference type="Proteomes" id="UP000076512">
    <property type="component" value="Unassembled WGS sequence"/>
</dbReference>
<keyword evidence="1" id="KW-0812">Transmembrane</keyword>
<comment type="caution">
    <text evidence="2">The sequence shown here is derived from an EMBL/GenBank/DDBJ whole genome shotgun (WGS) entry which is preliminary data.</text>
</comment>
<proteinExistence type="predicted"/>
<evidence type="ECO:0000313" key="3">
    <source>
        <dbReference type="Proteomes" id="UP000076512"/>
    </source>
</evidence>
<feature type="transmembrane region" description="Helical" evidence="1">
    <location>
        <begin position="108"/>
        <end position="130"/>
    </location>
</feature>
<evidence type="ECO:0000313" key="2">
    <source>
        <dbReference type="EMBL" id="KZM70975.1"/>
    </source>
</evidence>
<organism evidence="2 3">
    <name type="scientific">Nocardia terpenica</name>
    <dbReference type="NCBI Taxonomy" id="455432"/>
    <lineage>
        <taxon>Bacteria</taxon>
        <taxon>Bacillati</taxon>
        <taxon>Actinomycetota</taxon>
        <taxon>Actinomycetes</taxon>
        <taxon>Mycobacteriales</taxon>
        <taxon>Nocardiaceae</taxon>
        <taxon>Nocardia</taxon>
    </lineage>
</organism>
<gene>
    <name evidence="2" type="ORF">AWN90_41355</name>
</gene>
<feature type="transmembrane region" description="Helical" evidence="1">
    <location>
        <begin position="29"/>
        <end position="49"/>
    </location>
</feature>
<name>A0A164K306_9NOCA</name>
<dbReference type="EMBL" id="LWGR01000013">
    <property type="protein sequence ID" value="KZM70975.1"/>
    <property type="molecule type" value="Genomic_DNA"/>
</dbReference>
<keyword evidence="1" id="KW-0472">Membrane</keyword>
<protein>
    <submittedName>
        <fullName evidence="2">Uncharacterized protein</fullName>
    </submittedName>
</protein>